<gene>
    <name evidence="4" type="ORF">LACBIDRAFT_331656</name>
</gene>
<evidence type="ECO:0000313" key="5">
    <source>
        <dbReference type="Proteomes" id="UP000001194"/>
    </source>
</evidence>
<dbReference type="PANTHER" id="PTHR11820:SF7">
    <property type="entry name" value="ACYLPYRUVASE FAHD1, MITOCHONDRIAL"/>
    <property type="match status" value="1"/>
</dbReference>
<evidence type="ECO:0000259" key="3">
    <source>
        <dbReference type="Pfam" id="PF01557"/>
    </source>
</evidence>
<evidence type="ECO:0000256" key="1">
    <source>
        <dbReference type="ARBA" id="ARBA00010211"/>
    </source>
</evidence>
<dbReference type="Proteomes" id="UP000001194">
    <property type="component" value="Unassembled WGS sequence"/>
</dbReference>
<dbReference type="OrthoDB" id="74910at2759"/>
<dbReference type="EMBL" id="DS547125">
    <property type="protein sequence ID" value="EDR03327.1"/>
    <property type="molecule type" value="Genomic_DNA"/>
</dbReference>
<protein>
    <submittedName>
        <fullName evidence="4">Predicted protein</fullName>
    </submittedName>
</protein>
<dbReference type="FunCoup" id="B0DQ55">
    <property type="interactions" value="294"/>
</dbReference>
<organism evidence="5">
    <name type="scientific">Laccaria bicolor (strain S238N-H82 / ATCC MYA-4686)</name>
    <name type="common">Bicoloured deceiver</name>
    <name type="synonym">Laccaria laccata var. bicolor</name>
    <dbReference type="NCBI Taxonomy" id="486041"/>
    <lineage>
        <taxon>Eukaryota</taxon>
        <taxon>Fungi</taxon>
        <taxon>Dikarya</taxon>
        <taxon>Basidiomycota</taxon>
        <taxon>Agaricomycotina</taxon>
        <taxon>Agaricomycetes</taxon>
        <taxon>Agaricomycetidae</taxon>
        <taxon>Agaricales</taxon>
        <taxon>Agaricineae</taxon>
        <taxon>Hydnangiaceae</taxon>
        <taxon>Laccaria</taxon>
    </lineage>
</organism>
<dbReference type="RefSeq" id="XP_001886123.1">
    <property type="nucleotide sequence ID" value="XM_001886088.1"/>
</dbReference>
<dbReference type="Gene3D" id="3.90.850.10">
    <property type="entry name" value="Fumarylacetoacetase-like, C-terminal domain"/>
    <property type="match status" value="2"/>
</dbReference>
<dbReference type="GeneID" id="6081662"/>
<dbReference type="PANTHER" id="PTHR11820">
    <property type="entry name" value="ACYLPYRUVASE"/>
    <property type="match status" value="1"/>
</dbReference>
<feature type="domain" description="Fumarylacetoacetase-like C-terminal" evidence="3">
    <location>
        <begin position="14"/>
        <end position="232"/>
    </location>
</feature>
<dbReference type="SUPFAM" id="SSF56529">
    <property type="entry name" value="FAH"/>
    <property type="match status" value="1"/>
</dbReference>
<reference evidence="4 5" key="1">
    <citation type="journal article" date="2008" name="Nature">
        <title>The genome of Laccaria bicolor provides insights into mycorrhizal symbiosis.</title>
        <authorList>
            <person name="Martin F."/>
            <person name="Aerts A."/>
            <person name="Ahren D."/>
            <person name="Brun A."/>
            <person name="Danchin E.G.J."/>
            <person name="Duchaussoy F."/>
            <person name="Gibon J."/>
            <person name="Kohler A."/>
            <person name="Lindquist E."/>
            <person name="Pereda V."/>
            <person name="Salamov A."/>
            <person name="Shapiro H.J."/>
            <person name="Wuyts J."/>
            <person name="Blaudez D."/>
            <person name="Buee M."/>
            <person name="Brokstein P."/>
            <person name="Canbaeck B."/>
            <person name="Cohen D."/>
            <person name="Courty P.E."/>
            <person name="Coutinho P.M."/>
            <person name="Delaruelle C."/>
            <person name="Detter J.C."/>
            <person name="Deveau A."/>
            <person name="DiFazio S."/>
            <person name="Duplessis S."/>
            <person name="Fraissinet-Tachet L."/>
            <person name="Lucic E."/>
            <person name="Frey-Klett P."/>
            <person name="Fourrey C."/>
            <person name="Feussner I."/>
            <person name="Gay G."/>
            <person name="Grimwood J."/>
            <person name="Hoegger P.J."/>
            <person name="Jain P."/>
            <person name="Kilaru S."/>
            <person name="Labbe J."/>
            <person name="Lin Y.C."/>
            <person name="Legue V."/>
            <person name="Le Tacon F."/>
            <person name="Marmeisse R."/>
            <person name="Melayah D."/>
            <person name="Montanini B."/>
            <person name="Muratet M."/>
            <person name="Nehls U."/>
            <person name="Niculita-Hirzel H."/>
            <person name="Oudot-Le Secq M.P."/>
            <person name="Peter M."/>
            <person name="Quesneville H."/>
            <person name="Rajashekar B."/>
            <person name="Reich M."/>
            <person name="Rouhier N."/>
            <person name="Schmutz J."/>
            <person name="Yin T."/>
            <person name="Chalot M."/>
            <person name="Henrissat B."/>
            <person name="Kuees U."/>
            <person name="Lucas S."/>
            <person name="Van de Peer Y."/>
            <person name="Podila G.K."/>
            <person name="Polle A."/>
            <person name="Pukkila P.J."/>
            <person name="Richardson P.M."/>
            <person name="Rouze P."/>
            <person name="Sanders I.R."/>
            <person name="Stajich J.E."/>
            <person name="Tunlid A."/>
            <person name="Tuskan G."/>
            <person name="Grigoriev I.V."/>
        </authorList>
    </citation>
    <scope>NUCLEOTIDE SEQUENCE [LARGE SCALE GENOMIC DNA]</scope>
    <source>
        <strain evidence="5">S238N-H82 / ATCC MYA-4686</strain>
    </source>
</reference>
<evidence type="ECO:0000256" key="2">
    <source>
        <dbReference type="ARBA" id="ARBA00022723"/>
    </source>
</evidence>
<comment type="similarity">
    <text evidence="1">Belongs to the FAH family.</text>
</comment>
<dbReference type="InterPro" id="IPR036663">
    <property type="entry name" value="Fumarylacetoacetase_C_sf"/>
</dbReference>
<proteinExistence type="inferred from homology"/>
<dbReference type="Pfam" id="PF01557">
    <property type="entry name" value="FAA_hydrolase"/>
    <property type="match status" value="1"/>
</dbReference>
<dbReference type="KEGG" id="lbc:LACBIDRAFT_331656"/>
<name>B0DQ55_LACBS</name>
<dbReference type="STRING" id="486041.B0DQ55"/>
<dbReference type="GO" id="GO:0046872">
    <property type="term" value="F:metal ion binding"/>
    <property type="evidence" value="ECO:0007669"/>
    <property type="project" value="UniProtKB-KW"/>
</dbReference>
<sequence>MASTFVRTGKKVDIVAIGRNYAAHAKELNNAPPKEPFFFLKPTTSYLPSGGKVEIPRGIVAHHEVELGLVIGKPGRDISQANAESHIAGYISTQAHLARCVCQALAVDMTARNLQEKVKKQGLPWSTVKGFDTFTPIGAFISKSAISDPHDLRLQLKVNGILKQDGTTSDMIFRIPRVIEHVSSIMKLEVGTEVPLPSLIDTCLQDGDLILTGTPSGVGPIVPGDRVECSLANAAGQELLTLDFTAVAREGGYRFQED</sequence>
<dbReference type="GO" id="GO:0018773">
    <property type="term" value="F:acetylpyruvate hydrolase activity"/>
    <property type="evidence" value="ECO:0007669"/>
    <property type="project" value="TreeGrafter"/>
</dbReference>
<evidence type="ECO:0000313" key="4">
    <source>
        <dbReference type="EMBL" id="EDR03327.1"/>
    </source>
</evidence>
<dbReference type="InterPro" id="IPR011234">
    <property type="entry name" value="Fumarylacetoacetase-like_C"/>
</dbReference>
<dbReference type="AlphaFoldDB" id="B0DQ55"/>
<keyword evidence="5" id="KW-1185">Reference proteome</keyword>
<keyword evidence="2" id="KW-0479">Metal-binding</keyword>
<accession>B0DQ55</accession>
<dbReference type="InParanoid" id="B0DQ55"/>
<dbReference type="HOGENOM" id="CLU_028458_5_0_1"/>